<dbReference type="SUPFAM" id="SSF48726">
    <property type="entry name" value="Immunoglobulin"/>
    <property type="match status" value="1"/>
</dbReference>
<evidence type="ECO:0000313" key="3">
    <source>
        <dbReference type="Proteomes" id="UP000263900"/>
    </source>
</evidence>
<name>A0A3B7MQ29_9BACT</name>
<keyword evidence="3" id="KW-1185">Reference proteome</keyword>
<protein>
    <submittedName>
        <fullName evidence="2">T9SS C-terminal target domain-containing protein</fullName>
    </submittedName>
</protein>
<dbReference type="InterPro" id="IPR007110">
    <property type="entry name" value="Ig-like_dom"/>
</dbReference>
<accession>A0A3B7MQ29</accession>
<dbReference type="PROSITE" id="PS50835">
    <property type="entry name" value="IG_LIKE"/>
    <property type="match status" value="1"/>
</dbReference>
<dbReference type="KEGG" id="pseg:D3H65_14690"/>
<sequence>MKSLLILMRKGILMSLLYLLPLIGWAQDCSTLNFTFTTKESRCIATGSIKVNITGGTGSYNIKVTGPVTTAYTSSTNITGLSAGTYVVSVKDINTGCVTEKYNVIVPGSYSDPRFTLNKTDVTCMNGTDGTVSVTGLQNGRSPFIYTIVAPSPSKVGTTNSTGNFTGLVAGEYAIELKDSCGGQQTRRVTILNYQWWVDGVTVGRVGCDSAQVTVKLKDSKGNTTIFNGFKYGVVRGTGDTVWSTNSNFRFYIGNKRSVKVVVKDPCGTTTVTNWVDPNKPTVAATITTSNFLCNKFDAKATGQSNLINPVYDLYNSSNVKVASNNTGTFTGLAYGNYCMRIKDNCYDTTIERCFSPARPRPAVASNVTISNRGCNNFTASITGQANLTNPIYTLFNSNNVEIAGSPDGTFNNIPYGTYCIKIKDGCYDTTITKCFTERAPKPEVALNISTSNLDCNNFTGSVTGQANLSNPQYCLYNSSNVQLACNTSGNFGNLLYNTRYCIRIKNDACYDTTIERCFIIPRQIPSVATNVDITQNCNSFNAKITGQTNITNPNYCLYNANNVQIACNTDGIFNNLPYGYYCVTVKNSAACYDTVIKRCFEPVRPRPSLSSVVNISNKGCDVVTAKVTGSNLTNPKYYLYNAANVAIDSNTTGTFNNVPYGYHCIRVRNTCYDTLMERCFTVKRDVPSVGSIAISNKACATFTAKVNGQTNLKNPQFNIYDTLGNFVANSTNGTFNNLPYGYYDIKIKDTCYDTVIVRRFNADPVPISIAVTAMESCTFGTTDVKVTFNTGNAPYKIEVLNPVGILVTSVTSATSPVMINALQPLTGGQQYTVIGIDNCNVRDTAKVTPRPSIVNKTKFVKSKCPSGVWENGATDIDIDVNSNMGVVTPVIIKKNTNTVNITFTSNVGSTFKFVDLEPATYIVQYSVPNCTGKIYDTIDVVPYSFPGLQQSAAYQCDNNNFSVGAVVTGGTGPFAYEIIGSIPASPSINTTGQASPVFTITNGVQYSLVRLRALDACGNATLNDVNILPLANTIIYASSDCYYSDISLHVDSTANATYKWFKKTSAVDSVLVSNTTSYKIPYLLPSDTGVYVCHMSVNGGCLTKLSYFHVTGMCSGTLPGQVKLSGKDINGAVQLNWAAQQDVDTKEYIVERSAIINGSYAAIGNLNSRQSGGSVMYAFTDETPLTGTNYYRLRIVGKDNKVTYSNIIHVKMATVRAVSLYPNPVQKVLNISLSARQPESYKLSLVSATGQIVHEQLVQKVQQTTVQYHRDARVKSGIYMLRITALSSQESFVYKVIFE</sequence>
<dbReference type="OrthoDB" id="607469at2"/>
<dbReference type="Pfam" id="PF18962">
    <property type="entry name" value="Por_Secre_tail"/>
    <property type="match status" value="1"/>
</dbReference>
<dbReference type="EMBL" id="CP032157">
    <property type="protein sequence ID" value="AXY75150.1"/>
    <property type="molecule type" value="Genomic_DNA"/>
</dbReference>
<dbReference type="InterPro" id="IPR026444">
    <property type="entry name" value="Secre_tail"/>
</dbReference>
<dbReference type="Gene3D" id="2.60.40.10">
    <property type="entry name" value="Immunoglobulins"/>
    <property type="match status" value="1"/>
</dbReference>
<dbReference type="InterPro" id="IPR036179">
    <property type="entry name" value="Ig-like_dom_sf"/>
</dbReference>
<evidence type="ECO:0000313" key="2">
    <source>
        <dbReference type="EMBL" id="AXY75150.1"/>
    </source>
</evidence>
<reference evidence="2 3" key="1">
    <citation type="submission" date="2018-09" db="EMBL/GenBank/DDBJ databases">
        <title>Genome sequencing of strain 6GH32-13.</title>
        <authorList>
            <person name="Weon H.-Y."/>
            <person name="Heo J."/>
            <person name="Kwon S.-W."/>
        </authorList>
    </citation>
    <scope>NUCLEOTIDE SEQUENCE [LARGE SCALE GENOMIC DNA]</scope>
    <source>
        <strain evidence="2 3">5GH32-13</strain>
    </source>
</reference>
<dbReference type="Proteomes" id="UP000263900">
    <property type="component" value="Chromosome"/>
</dbReference>
<feature type="domain" description="Ig-like" evidence="1">
    <location>
        <begin position="1042"/>
        <end position="1094"/>
    </location>
</feature>
<organism evidence="2 3">
    <name type="scientific">Paraflavitalea soli</name>
    <dbReference type="NCBI Taxonomy" id="2315862"/>
    <lineage>
        <taxon>Bacteria</taxon>
        <taxon>Pseudomonadati</taxon>
        <taxon>Bacteroidota</taxon>
        <taxon>Chitinophagia</taxon>
        <taxon>Chitinophagales</taxon>
        <taxon>Chitinophagaceae</taxon>
        <taxon>Paraflavitalea</taxon>
    </lineage>
</organism>
<dbReference type="InterPro" id="IPR013783">
    <property type="entry name" value="Ig-like_fold"/>
</dbReference>
<proteinExistence type="predicted"/>
<dbReference type="NCBIfam" id="TIGR04183">
    <property type="entry name" value="Por_Secre_tail"/>
    <property type="match status" value="1"/>
</dbReference>
<gene>
    <name evidence="2" type="ORF">D3H65_14690</name>
</gene>
<evidence type="ECO:0000259" key="1">
    <source>
        <dbReference type="PROSITE" id="PS50835"/>
    </source>
</evidence>
<dbReference type="RefSeq" id="WP_119051031.1">
    <property type="nucleotide sequence ID" value="NZ_CP032157.1"/>
</dbReference>